<organism evidence="1">
    <name type="scientific">Bacillus thuringiensis</name>
    <dbReference type="NCBI Taxonomy" id="1428"/>
    <lineage>
        <taxon>Bacteria</taxon>
        <taxon>Bacillati</taxon>
        <taxon>Bacillota</taxon>
        <taxon>Bacilli</taxon>
        <taxon>Bacillales</taxon>
        <taxon>Bacillaceae</taxon>
        <taxon>Bacillus</taxon>
        <taxon>Bacillus cereus group</taxon>
    </lineage>
</organism>
<dbReference type="KEGG" id="bthy:AQ980_00215"/>
<reference evidence="1" key="1">
    <citation type="submission" date="2019-07" db="EMBL/GenBank/DDBJ databases">
        <title>Draft genome sequence of Bacillus thuringiensis strain PT02.</title>
        <authorList>
            <person name="Nguyen H."/>
            <person name="Nguyen L.N."/>
            <person name="Nguyen H.T.T."/>
            <person name="Nguyen D.V."/>
            <person name="Le H.T.T."/>
        </authorList>
    </citation>
    <scope>NUCLEOTIDE SEQUENCE</scope>
    <source>
        <strain evidence="1">PT02</strain>
    </source>
</reference>
<accession>A0A643MN71</accession>
<name>A0A643MN71_BACTU</name>
<gene>
    <name evidence="1" type="ORF">FPG91_24685</name>
</gene>
<dbReference type="AlphaFoldDB" id="A0A643MN71"/>
<proteinExistence type="predicted"/>
<dbReference type="EMBL" id="VLPO01000053">
    <property type="protein sequence ID" value="KAB1348774.1"/>
    <property type="molecule type" value="Genomic_DNA"/>
</dbReference>
<dbReference type="RefSeq" id="WP_016090283.1">
    <property type="nucleotide sequence ID" value="NZ_CP011349.1"/>
</dbReference>
<protein>
    <submittedName>
        <fullName evidence="1">Uncharacterized protein</fullName>
    </submittedName>
</protein>
<comment type="caution">
    <text evidence="1">The sequence shown here is derived from an EMBL/GenBank/DDBJ whole genome shotgun (WGS) entry which is preliminary data.</text>
</comment>
<sequence>MSTERLEKELDKALDDFRENTLFNVETFDQVHENEYLTKDDLEEINRQVFYCLHDFKSKIVKFLKENNR</sequence>
<evidence type="ECO:0000313" key="1">
    <source>
        <dbReference type="EMBL" id="KAB1348774.1"/>
    </source>
</evidence>